<evidence type="ECO:0000256" key="4">
    <source>
        <dbReference type="ARBA" id="ARBA00022475"/>
    </source>
</evidence>
<protein>
    <submittedName>
        <fullName evidence="10">Transporter</fullName>
    </submittedName>
</protein>
<dbReference type="GO" id="GO:0005886">
    <property type="term" value="C:plasma membrane"/>
    <property type="evidence" value="ECO:0007669"/>
    <property type="project" value="UniProtKB-SubCell"/>
</dbReference>
<feature type="transmembrane region" description="Helical" evidence="8">
    <location>
        <begin position="98"/>
        <end position="124"/>
    </location>
</feature>
<keyword evidence="6 8" id="KW-1133">Transmembrane helix</keyword>
<proteinExistence type="inferred from homology"/>
<dbReference type="InterPro" id="IPR000802">
    <property type="entry name" value="Arsenical_pump_ArsB"/>
</dbReference>
<keyword evidence="5 8" id="KW-0812">Transmembrane</keyword>
<accession>A0A2U2ADE5</accession>
<dbReference type="PRINTS" id="PR00758">
    <property type="entry name" value="ARSENICPUMP"/>
</dbReference>
<feature type="transmembrane region" description="Helical" evidence="8">
    <location>
        <begin position="225"/>
        <end position="242"/>
    </location>
</feature>
<evidence type="ECO:0000259" key="9">
    <source>
        <dbReference type="Pfam" id="PF03600"/>
    </source>
</evidence>
<comment type="subcellular location">
    <subcellularLocation>
        <location evidence="1">Cell membrane</location>
        <topology evidence="1">Multi-pass membrane protein</topology>
    </subcellularLocation>
</comment>
<feature type="transmembrane region" description="Helical" evidence="8">
    <location>
        <begin position="395"/>
        <end position="416"/>
    </location>
</feature>
<evidence type="ECO:0000256" key="7">
    <source>
        <dbReference type="ARBA" id="ARBA00023136"/>
    </source>
</evidence>
<dbReference type="Pfam" id="PF03600">
    <property type="entry name" value="CitMHS"/>
    <property type="match status" value="1"/>
</dbReference>
<feature type="transmembrane region" description="Helical" evidence="8">
    <location>
        <begin position="314"/>
        <end position="337"/>
    </location>
</feature>
<feature type="transmembrane region" description="Helical" evidence="8">
    <location>
        <begin position="276"/>
        <end position="294"/>
    </location>
</feature>
<evidence type="ECO:0000256" key="6">
    <source>
        <dbReference type="ARBA" id="ARBA00022989"/>
    </source>
</evidence>
<keyword evidence="7 8" id="KW-0472">Membrane</keyword>
<evidence type="ECO:0000256" key="3">
    <source>
        <dbReference type="ARBA" id="ARBA00022448"/>
    </source>
</evidence>
<name>A0A2U2ADE5_9GAMM</name>
<keyword evidence="11" id="KW-1185">Reference proteome</keyword>
<evidence type="ECO:0000313" key="10">
    <source>
        <dbReference type="EMBL" id="PWD80676.1"/>
    </source>
</evidence>
<reference evidence="11" key="1">
    <citation type="submission" date="2018-05" db="EMBL/GenBank/DDBJ databases">
        <title>Ignatzschineria dubaiensis sp. nov., isolated from necrotic foot tissues of dromedaries (Camelus dromedarius) and associated maggots in Dubai, United Arab Emirates.</title>
        <authorList>
            <person name="Tsang C.C."/>
            <person name="Tang J.Y.M."/>
            <person name="Fong J.Y.H."/>
            <person name="Kinne J."/>
            <person name="Lee H.H."/>
            <person name="Joseph M."/>
            <person name="Jose S."/>
            <person name="Schuster R.K."/>
            <person name="Tang Y."/>
            <person name="Sivakumar S."/>
            <person name="Chen J.H.K."/>
            <person name="Teng J.L.L."/>
            <person name="Lau S.K.P."/>
            <person name="Wernery U."/>
            <person name="Woo P.C.Y."/>
        </authorList>
    </citation>
    <scope>NUCLEOTIDE SEQUENCE [LARGE SCALE GENOMIC DNA]</scope>
    <source>
        <strain evidence="11">KCTC 22644</strain>
    </source>
</reference>
<dbReference type="InterPro" id="IPR051475">
    <property type="entry name" value="Diverse_Ion_Transporter"/>
</dbReference>
<feature type="transmembrane region" description="Helical" evidence="8">
    <location>
        <begin position="349"/>
        <end position="375"/>
    </location>
</feature>
<comment type="similarity">
    <text evidence="2">Belongs to the CitM (TC 2.A.11) transporter family.</text>
</comment>
<dbReference type="AlphaFoldDB" id="A0A2U2ADE5"/>
<evidence type="ECO:0000256" key="5">
    <source>
        <dbReference type="ARBA" id="ARBA00022692"/>
    </source>
</evidence>
<gene>
    <name evidence="10" type="ORF">DC083_06025</name>
</gene>
<feature type="transmembrane region" description="Helical" evidence="8">
    <location>
        <begin position="30"/>
        <end position="50"/>
    </location>
</feature>
<dbReference type="PANTHER" id="PTHR43568">
    <property type="entry name" value="P PROTEIN"/>
    <property type="match status" value="1"/>
</dbReference>
<dbReference type="InterPro" id="IPR004680">
    <property type="entry name" value="Cit_transptr-like_dom"/>
</dbReference>
<keyword evidence="4" id="KW-1003">Cell membrane</keyword>
<comment type="caution">
    <text evidence="10">The sequence shown here is derived from an EMBL/GenBank/DDBJ whole genome shotgun (WGS) entry which is preliminary data.</text>
</comment>
<organism evidence="10 11">
    <name type="scientific">Ignatzschineria ureiclastica</name>
    <dbReference type="NCBI Taxonomy" id="472582"/>
    <lineage>
        <taxon>Bacteria</taxon>
        <taxon>Pseudomonadati</taxon>
        <taxon>Pseudomonadota</taxon>
        <taxon>Gammaproteobacteria</taxon>
        <taxon>Cardiobacteriales</taxon>
        <taxon>Ignatzschineriaceae</taxon>
        <taxon>Ignatzschineria</taxon>
    </lineage>
</organism>
<evidence type="ECO:0000256" key="1">
    <source>
        <dbReference type="ARBA" id="ARBA00004651"/>
    </source>
</evidence>
<evidence type="ECO:0000256" key="8">
    <source>
        <dbReference type="SAM" id="Phobius"/>
    </source>
</evidence>
<dbReference type="GO" id="GO:0015105">
    <property type="term" value="F:arsenite transmembrane transporter activity"/>
    <property type="evidence" value="ECO:0007669"/>
    <property type="project" value="InterPro"/>
</dbReference>
<dbReference type="OrthoDB" id="9766267at2"/>
<evidence type="ECO:0000256" key="2">
    <source>
        <dbReference type="ARBA" id="ARBA00009843"/>
    </source>
</evidence>
<feature type="transmembrane region" description="Helical" evidence="8">
    <location>
        <begin position="56"/>
        <end position="78"/>
    </location>
</feature>
<sequence>MKDFTIIIFVLVYIAMAFGRIPWIKIDRTGAAVAGALAMIGIGALTPQVAWDSIDYSAVGLLFGLMVVSASFTVAGFYHKVAHKIATLPLSPNKLLAIFIVVGAGLASILTNDVVVVAMTPLLVSITLARGLNPIPFLLGFCFAANNGAAGSLIGSPKNMITAQTLDLSFSGILQVTGIPVLLSLGVTWAVVAFLYRNRWYLMTSKKGEAPEQTAGFVAFDRWETIKAGIVIVIVVACFLLTHIPREVVALAAASFLLLNRQIASSDMLKQVDGNLLLLIMGLFIVNAALSHTGAPQDILDYLLKAGINLNQPIVLFLVTAVMSIFVGTTPAIMLLIQYVHPEGNANALGAALILGACFTSNIFIFGSIAGITAVEQSATHNVKISFFDFTKPGGIISIICMAMAVIALWVNDLIVG</sequence>
<dbReference type="RefSeq" id="WP_034855829.1">
    <property type="nucleotide sequence ID" value="NZ_BMYA01000002.1"/>
</dbReference>
<evidence type="ECO:0000313" key="11">
    <source>
        <dbReference type="Proteomes" id="UP000245020"/>
    </source>
</evidence>
<feature type="domain" description="Citrate transporter-like" evidence="9">
    <location>
        <begin position="23"/>
        <end position="355"/>
    </location>
</feature>
<dbReference type="PANTHER" id="PTHR43568:SF1">
    <property type="entry name" value="P PROTEIN"/>
    <property type="match status" value="1"/>
</dbReference>
<keyword evidence="3" id="KW-0813">Transport</keyword>
<dbReference type="Proteomes" id="UP000245020">
    <property type="component" value="Unassembled WGS sequence"/>
</dbReference>
<feature type="transmembrane region" description="Helical" evidence="8">
    <location>
        <begin position="6"/>
        <end position="23"/>
    </location>
</feature>
<feature type="transmembrane region" description="Helical" evidence="8">
    <location>
        <begin position="173"/>
        <end position="196"/>
    </location>
</feature>
<dbReference type="EMBL" id="QEWQ01000004">
    <property type="protein sequence ID" value="PWD80676.1"/>
    <property type="molecule type" value="Genomic_DNA"/>
</dbReference>